<dbReference type="Pfam" id="PF01641">
    <property type="entry name" value="SelR"/>
    <property type="match status" value="1"/>
</dbReference>
<dbReference type="GO" id="GO:0005737">
    <property type="term" value="C:cytoplasm"/>
    <property type="evidence" value="ECO:0007669"/>
    <property type="project" value="TreeGrafter"/>
</dbReference>
<comment type="similarity">
    <text evidence="1 6">Belongs to the MsrB Met sulfoxide reductase family.</text>
</comment>
<dbReference type="PROSITE" id="PS51790">
    <property type="entry name" value="MSRB"/>
    <property type="match status" value="1"/>
</dbReference>
<comment type="caution">
    <text evidence="9">The sequence shown here is derived from an EMBL/GenBank/DDBJ whole genome shotgun (WGS) entry which is preliminary data.</text>
</comment>
<evidence type="ECO:0000313" key="9">
    <source>
        <dbReference type="EMBL" id="KAB1633427.1"/>
    </source>
</evidence>
<gene>
    <name evidence="6 9" type="primary">msrB</name>
    <name evidence="9" type="ORF">F8O02_00310</name>
</gene>
<evidence type="ECO:0000256" key="5">
    <source>
        <dbReference type="ARBA" id="ARBA00048488"/>
    </source>
</evidence>
<feature type="binding site" evidence="6">
    <location>
        <position position="77"/>
    </location>
    <ligand>
        <name>Zn(2+)</name>
        <dbReference type="ChEBI" id="CHEBI:29105"/>
    </ligand>
</feature>
<dbReference type="HAMAP" id="MF_01400">
    <property type="entry name" value="MsrB"/>
    <property type="match status" value="1"/>
</dbReference>
<evidence type="ECO:0000256" key="7">
    <source>
        <dbReference type="SAM" id="MobiDB-lite"/>
    </source>
</evidence>
<feature type="domain" description="MsrB" evidence="8">
    <location>
        <begin position="35"/>
        <end position="158"/>
    </location>
</feature>
<organism evidence="9 10">
    <name type="scientific">Pseudoclavibacter caeni</name>
    <dbReference type="NCBI Taxonomy" id="908846"/>
    <lineage>
        <taxon>Bacteria</taxon>
        <taxon>Bacillati</taxon>
        <taxon>Actinomycetota</taxon>
        <taxon>Actinomycetes</taxon>
        <taxon>Micrococcales</taxon>
        <taxon>Microbacteriaceae</taxon>
        <taxon>Pseudoclavibacter</taxon>
    </lineage>
</organism>
<dbReference type="OrthoDB" id="9785497at2"/>
<dbReference type="EC" id="1.8.4.12" evidence="6"/>
<dbReference type="PANTHER" id="PTHR10173">
    <property type="entry name" value="METHIONINE SULFOXIDE REDUCTASE"/>
    <property type="match status" value="1"/>
</dbReference>
<feature type="binding site" evidence="6">
    <location>
        <position position="123"/>
    </location>
    <ligand>
        <name>Zn(2+)</name>
        <dbReference type="ChEBI" id="CHEBI:29105"/>
    </ligand>
</feature>
<dbReference type="InterPro" id="IPR011057">
    <property type="entry name" value="Mss4-like_sf"/>
</dbReference>
<keyword evidence="10" id="KW-1185">Reference proteome</keyword>
<dbReference type="GO" id="GO:0006979">
    <property type="term" value="P:response to oxidative stress"/>
    <property type="evidence" value="ECO:0007669"/>
    <property type="project" value="InterPro"/>
</dbReference>
<evidence type="ECO:0000259" key="8">
    <source>
        <dbReference type="PROSITE" id="PS51790"/>
    </source>
</evidence>
<name>A0A7C8BNZ7_9MICO</name>
<evidence type="ECO:0000313" key="10">
    <source>
        <dbReference type="Proteomes" id="UP000481339"/>
    </source>
</evidence>
<dbReference type="SUPFAM" id="SSF51316">
    <property type="entry name" value="Mss4-like"/>
    <property type="match status" value="1"/>
</dbReference>
<keyword evidence="2 6" id="KW-0479">Metal-binding</keyword>
<dbReference type="AlphaFoldDB" id="A0A7C8BNZ7"/>
<protein>
    <recommendedName>
        <fullName evidence="6">Peptide methionine sulfoxide reductase MsrB</fullName>
        <ecNumber evidence="6">1.8.4.12</ecNumber>
    </recommendedName>
    <alternativeName>
        <fullName evidence="6">Peptide-methionine (R)-S-oxide reductase</fullName>
    </alternativeName>
</protein>
<dbReference type="InterPro" id="IPR002579">
    <property type="entry name" value="Met_Sox_Rdtase_MsrB_dom"/>
</dbReference>
<evidence type="ECO:0000256" key="4">
    <source>
        <dbReference type="ARBA" id="ARBA00023002"/>
    </source>
</evidence>
<dbReference type="Proteomes" id="UP000481339">
    <property type="component" value="Unassembled WGS sequence"/>
</dbReference>
<dbReference type="NCBIfam" id="TIGR00357">
    <property type="entry name" value="peptide-methionine (R)-S-oxide reductase MsrB"/>
    <property type="match status" value="1"/>
</dbReference>
<feature type="active site" description="Nucleophile" evidence="6">
    <location>
        <position position="147"/>
    </location>
</feature>
<dbReference type="GO" id="GO:0030091">
    <property type="term" value="P:protein repair"/>
    <property type="evidence" value="ECO:0007669"/>
    <property type="project" value="InterPro"/>
</dbReference>
<keyword evidence="4 6" id="KW-0560">Oxidoreductase</keyword>
<sequence>MTGSLRYRMSAPDARREEPAMSDHADPDVPLPADEAGWRRRLPPEAYAVLREAATERPWSGALLDEHRTGVYRCRACGAELFRSTARFDSGCGWPSFFNPRDTDAVTLHEDDSLGMRRVEVRCARCGSHLGHVFPDAPQTPTGLRYCMNSVALTFDPEE</sequence>
<feature type="compositionally biased region" description="Basic and acidic residues" evidence="7">
    <location>
        <begin position="13"/>
        <end position="27"/>
    </location>
</feature>
<reference evidence="9 10" key="1">
    <citation type="submission" date="2019-09" db="EMBL/GenBank/DDBJ databases">
        <title>Phylogeny of genus Pseudoclavibacter and closely related genus.</title>
        <authorList>
            <person name="Li Y."/>
        </authorList>
    </citation>
    <scope>NUCLEOTIDE SEQUENCE [LARGE SCALE GENOMIC DNA]</scope>
    <source>
        <strain evidence="9 10">JCM 16921</strain>
    </source>
</reference>
<comment type="catalytic activity">
    <reaction evidence="5 6">
        <text>L-methionyl-[protein] + [thioredoxin]-disulfide + H2O = L-methionyl-(R)-S-oxide-[protein] + [thioredoxin]-dithiol</text>
        <dbReference type="Rhea" id="RHEA:24164"/>
        <dbReference type="Rhea" id="RHEA-COMP:10698"/>
        <dbReference type="Rhea" id="RHEA-COMP:10700"/>
        <dbReference type="Rhea" id="RHEA-COMP:12313"/>
        <dbReference type="Rhea" id="RHEA-COMP:12314"/>
        <dbReference type="ChEBI" id="CHEBI:15377"/>
        <dbReference type="ChEBI" id="CHEBI:16044"/>
        <dbReference type="ChEBI" id="CHEBI:29950"/>
        <dbReference type="ChEBI" id="CHEBI:45764"/>
        <dbReference type="ChEBI" id="CHEBI:50058"/>
        <dbReference type="EC" id="1.8.4.12"/>
    </reaction>
</comment>
<feature type="region of interest" description="Disordered" evidence="7">
    <location>
        <begin position="1"/>
        <end position="36"/>
    </location>
</feature>
<dbReference type="InterPro" id="IPR028427">
    <property type="entry name" value="Met_Sox_Rdtase_MsrB"/>
</dbReference>
<feature type="binding site" evidence="6">
    <location>
        <position position="74"/>
    </location>
    <ligand>
        <name>Zn(2+)</name>
        <dbReference type="ChEBI" id="CHEBI:29105"/>
    </ligand>
</feature>
<dbReference type="GO" id="GO:0033743">
    <property type="term" value="F:peptide-methionine (R)-S-oxide reductase activity"/>
    <property type="evidence" value="ECO:0007669"/>
    <property type="project" value="UniProtKB-UniRule"/>
</dbReference>
<keyword evidence="3 6" id="KW-0862">Zinc</keyword>
<dbReference type="PANTHER" id="PTHR10173:SF52">
    <property type="entry name" value="METHIONINE-R-SULFOXIDE REDUCTASE B1"/>
    <property type="match status" value="1"/>
</dbReference>
<accession>A0A7C8BNZ7</accession>
<proteinExistence type="inferred from homology"/>
<dbReference type="GO" id="GO:0008270">
    <property type="term" value="F:zinc ion binding"/>
    <property type="evidence" value="ECO:0007669"/>
    <property type="project" value="UniProtKB-UniRule"/>
</dbReference>
<evidence type="ECO:0000256" key="2">
    <source>
        <dbReference type="ARBA" id="ARBA00022723"/>
    </source>
</evidence>
<dbReference type="FunFam" id="2.170.150.20:FF:000001">
    <property type="entry name" value="Peptide methionine sulfoxide reductase MsrB"/>
    <property type="match status" value="1"/>
</dbReference>
<evidence type="ECO:0000256" key="1">
    <source>
        <dbReference type="ARBA" id="ARBA00007174"/>
    </source>
</evidence>
<evidence type="ECO:0000256" key="3">
    <source>
        <dbReference type="ARBA" id="ARBA00022833"/>
    </source>
</evidence>
<dbReference type="Gene3D" id="2.170.150.20">
    <property type="entry name" value="Peptide methionine sulfoxide reductase"/>
    <property type="match status" value="1"/>
</dbReference>
<dbReference type="EMBL" id="WBKA01000001">
    <property type="protein sequence ID" value="KAB1633427.1"/>
    <property type="molecule type" value="Genomic_DNA"/>
</dbReference>
<feature type="binding site" evidence="6">
    <location>
        <position position="126"/>
    </location>
    <ligand>
        <name>Zn(2+)</name>
        <dbReference type="ChEBI" id="CHEBI:29105"/>
    </ligand>
</feature>
<evidence type="ECO:0000256" key="6">
    <source>
        <dbReference type="HAMAP-Rule" id="MF_01400"/>
    </source>
</evidence>
<comment type="cofactor">
    <cofactor evidence="6">
        <name>Zn(2+)</name>
        <dbReference type="ChEBI" id="CHEBI:29105"/>
    </cofactor>
    <text evidence="6">Binds 1 zinc ion per subunit. The zinc ion is important for the structural integrity of the protein.</text>
</comment>